<comment type="PTM">
    <text evidence="9">Sulfation is important for activity and for the binding to a putative membrane receptor.</text>
</comment>
<dbReference type="OrthoDB" id="1858282at2759"/>
<evidence type="ECO:0000256" key="2">
    <source>
        <dbReference type="ARBA" id="ARBA00010781"/>
    </source>
</evidence>
<comment type="subcellular location">
    <subcellularLocation>
        <location evidence="1 9">Secreted</location>
    </subcellularLocation>
</comment>
<dbReference type="PANTHER" id="PTHR33285:SF55">
    <property type="entry name" value="PHYTOSULFOKINES 3"/>
    <property type="match status" value="1"/>
</dbReference>
<name>A0A9P1EE10_CUSEU</name>
<comment type="caution">
    <text evidence="10">The sequence shown here is derived from an EMBL/GenBank/DDBJ whole genome shotgun (WGS) entry which is preliminary data.</text>
</comment>
<reference evidence="10" key="1">
    <citation type="submission" date="2022-07" db="EMBL/GenBank/DDBJ databases">
        <authorList>
            <person name="Macas J."/>
            <person name="Novak P."/>
            <person name="Neumann P."/>
        </authorList>
    </citation>
    <scope>NUCLEOTIDE SEQUENCE</scope>
</reference>
<dbReference type="PANTHER" id="PTHR33285">
    <property type="entry name" value="PHYTOSULFOKINES 3"/>
    <property type="match status" value="1"/>
</dbReference>
<keyword evidence="6 9" id="KW-0732">Signal</keyword>
<comment type="similarity">
    <text evidence="2 9">Belongs to the phytosulfokine family.</text>
</comment>
<gene>
    <name evidence="10" type="ORF">CEURO_LOCUS14864</name>
</gene>
<evidence type="ECO:0000256" key="3">
    <source>
        <dbReference type="ARBA" id="ARBA00022473"/>
    </source>
</evidence>
<dbReference type="InterPro" id="IPR009438">
    <property type="entry name" value="Phytosulfokine"/>
</dbReference>
<organism evidence="10 11">
    <name type="scientific">Cuscuta europaea</name>
    <name type="common">European dodder</name>
    <dbReference type="NCBI Taxonomy" id="41803"/>
    <lineage>
        <taxon>Eukaryota</taxon>
        <taxon>Viridiplantae</taxon>
        <taxon>Streptophyta</taxon>
        <taxon>Embryophyta</taxon>
        <taxon>Tracheophyta</taxon>
        <taxon>Spermatophyta</taxon>
        <taxon>Magnoliopsida</taxon>
        <taxon>eudicotyledons</taxon>
        <taxon>Gunneridae</taxon>
        <taxon>Pentapetalae</taxon>
        <taxon>asterids</taxon>
        <taxon>lamiids</taxon>
        <taxon>Solanales</taxon>
        <taxon>Convolvulaceae</taxon>
        <taxon>Cuscuteae</taxon>
        <taxon>Cuscuta</taxon>
        <taxon>Cuscuta subgen. Cuscuta</taxon>
    </lineage>
</organism>
<evidence type="ECO:0000313" key="11">
    <source>
        <dbReference type="Proteomes" id="UP001152484"/>
    </source>
</evidence>
<dbReference type="Proteomes" id="UP001152484">
    <property type="component" value="Unassembled WGS sequence"/>
</dbReference>
<proteinExistence type="inferred from homology"/>
<sequence>MYSLPNVISFANLMSKVARELNRKMSKVTSLSIVAFLLLQGMFQAVSRPVPAFTDVTPVESNRVDKMDINRGMEGNSCGGEEEEDCLMRRTLEAHLDYIYTQKGKHR</sequence>
<keyword evidence="4 9" id="KW-0964">Secreted</keyword>
<dbReference type="GO" id="GO:0008083">
    <property type="term" value="F:growth factor activity"/>
    <property type="evidence" value="ECO:0007669"/>
    <property type="project" value="UniProtKB-UniRule"/>
</dbReference>
<evidence type="ECO:0000256" key="4">
    <source>
        <dbReference type="ARBA" id="ARBA00022525"/>
    </source>
</evidence>
<dbReference type="GO" id="GO:0005576">
    <property type="term" value="C:extracellular region"/>
    <property type="evidence" value="ECO:0007669"/>
    <property type="project" value="UniProtKB-SubCell"/>
</dbReference>
<dbReference type="GO" id="GO:0008283">
    <property type="term" value="P:cell population proliferation"/>
    <property type="evidence" value="ECO:0007669"/>
    <property type="project" value="UniProtKB-UniRule"/>
</dbReference>
<evidence type="ECO:0000256" key="7">
    <source>
        <dbReference type="ARBA" id="ARBA00022782"/>
    </source>
</evidence>
<evidence type="ECO:0000256" key="1">
    <source>
        <dbReference type="ARBA" id="ARBA00004613"/>
    </source>
</evidence>
<evidence type="ECO:0000256" key="6">
    <source>
        <dbReference type="ARBA" id="ARBA00022729"/>
    </source>
</evidence>
<keyword evidence="3 9" id="KW-0217">Developmental protein</keyword>
<keyword evidence="7 9" id="KW-0221">Differentiation</keyword>
<evidence type="ECO:0000313" key="10">
    <source>
        <dbReference type="EMBL" id="CAH9100271.1"/>
    </source>
</evidence>
<keyword evidence="8 9" id="KW-0339">Growth factor</keyword>
<dbReference type="GO" id="GO:0030154">
    <property type="term" value="P:cell differentiation"/>
    <property type="evidence" value="ECO:0007669"/>
    <property type="project" value="UniProtKB-UniRule"/>
</dbReference>
<dbReference type="EMBL" id="CAMAPE010000038">
    <property type="protein sequence ID" value="CAH9100271.1"/>
    <property type="molecule type" value="Genomic_DNA"/>
</dbReference>
<protein>
    <recommendedName>
        <fullName evidence="9">Phytosulfokine</fullName>
    </recommendedName>
    <component>
        <recommendedName>
            <fullName evidence="9">Phytosulfokine-alpha</fullName>
            <shortName evidence="9">PSK-alpha</shortName>
            <shortName evidence="9">Phytosulfokine-a</shortName>
        </recommendedName>
    </component>
    <component>
        <recommendedName>
            <fullName evidence="9">Phytosulfokine-beta</fullName>
            <shortName evidence="9">PSK-beta</shortName>
            <shortName evidence="9">Phytosulfokine-b</shortName>
        </recommendedName>
    </component>
</protein>
<evidence type="ECO:0000256" key="5">
    <source>
        <dbReference type="ARBA" id="ARBA00022641"/>
    </source>
</evidence>
<dbReference type="AlphaFoldDB" id="A0A9P1EE10"/>
<keyword evidence="11" id="KW-1185">Reference proteome</keyword>
<dbReference type="Pfam" id="PF06404">
    <property type="entry name" value="PSK"/>
    <property type="match status" value="1"/>
</dbReference>
<keyword evidence="5 9" id="KW-0765">Sulfation</keyword>
<evidence type="ECO:0000256" key="8">
    <source>
        <dbReference type="ARBA" id="ARBA00023030"/>
    </source>
</evidence>
<accession>A0A9P1EE10</accession>
<evidence type="ECO:0000256" key="9">
    <source>
        <dbReference type="RuleBase" id="RU368031"/>
    </source>
</evidence>
<comment type="function">
    <text evidence="9">Promotes plant cell differentiation, organogenesis and somatic embryogenesis as well as cell proliferation.</text>
</comment>
<comment type="PTM">
    <text evidence="9">PSK-alpha is produced by endopeptidase digestion. PSK-beta is produced from PSK-alpha by exopeptidase digestion.</text>
</comment>